<feature type="domain" description="DUF3320" evidence="1">
    <location>
        <begin position="1"/>
        <end position="36"/>
    </location>
</feature>
<dbReference type="RefSeq" id="WP_317049889.1">
    <property type="nucleotide sequence ID" value="NZ_CAMRXC010000295.1"/>
</dbReference>
<dbReference type="AlphaFoldDB" id="A0AAD1YID0"/>
<gene>
    <name evidence="2" type="ORF">CNEO2_60069</name>
</gene>
<reference evidence="2" key="1">
    <citation type="submission" date="2022-10" db="EMBL/GenBank/DDBJ databases">
        <authorList>
            <person name="Aires J."/>
            <person name="Mesa V."/>
        </authorList>
    </citation>
    <scope>NUCLEOTIDE SEQUENCE</scope>
    <source>
        <strain evidence="2">Clostridium neonatale JD116</strain>
    </source>
</reference>
<dbReference type="Proteomes" id="UP001189143">
    <property type="component" value="Unassembled WGS sequence"/>
</dbReference>
<proteinExistence type="predicted"/>
<name>A0AAD1YID0_9CLOT</name>
<protein>
    <recommendedName>
        <fullName evidence="1">DUF3320 domain-containing protein</fullName>
    </recommendedName>
</protein>
<sequence length="157" mass="17880">MVVSEIIEMEAPISRKLLMRKVLNAWGISRGGARVERIFSSAVDKIEKKTTNDEDRVFFWKEDQIPEAYSIYRVEDEEGNKRTMDDVPSEEILNAIFEVLKEQISLSEIDLVRETAKKFAFSRLGNVIESSVRCAIGIGINKGVLSRLDNENIILSE</sequence>
<dbReference type="InterPro" id="IPR021754">
    <property type="entry name" value="DUF3320"/>
</dbReference>
<evidence type="ECO:0000259" key="1">
    <source>
        <dbReference type="Pfam" id="PF11784"/>
    </source>
</evidence>
<organism evidence="2 3">
    <name type="scientific">Clostridium neonatale</name>
    <dbReference type="NCBI Taxonomy" id="137838"/>
    <lineage>
        <taxon>Bacteria</taxon>
        <taxon>Bacillati</taxon>
        <taxon>Bacillota</taxon>
        <taxon>Clostridia</taxon>
        <taxon>Eubacteriales</taxon>
        <taxon>Clostridiaceae</taxon>
        <taxon>Clostridium</taxon>
    </lineage>
</organism>
<evidence type="ECO:0000313" key="2">
    <source>
        <dbReference type="EMBL" id="CAI3673635.1"/>
    </source>
</evidence>
<evidence type="ECO:0000313" key="3">
    <source>
        <dbReference type="Proteomes" id="UP001189143"/>
    </source>
</evidence>
<dbReference type="Pfam" id="PF11784">
    <property type="entry name" value="DUF3320"/>
    <property type="match status" value="1"/>
</dbReference>
<accession>A0AAD1YID0</accession>
<comment type="caution">
    <text evidence="2">The sequence shown here is derived from an EMBL/GenBank/DDBJ whole genome shotgun (WGS) entry which is preliminary data.</text>
</comment>
<dbReference type="EMBL" id="CAMTCP010000270">
    <property type="protein sequence ID" value="CAI3673635.1"/>
    <property type="molecule type" value="Genomic_DNA"/>
</dbReference>